<proteinExistence type="predicted"/>
<organism evidence="1 2">
    <name type="scientific">Litorimonas cladophorae</name>
    <dbReference type="NCBI Taxonomy" id="1220491"/>
    <lineage>
        <taxon>Bacteria</taxon>
        <taxon>Pseudomonadati</taxon>
        <taxon>Pseudomonadota</taxon>
        <taxon>Alphaproteobacteria</taxon>
        <taxon>Maricaulales</taxon>
        <taxon>Robiginitomaculaceae</taxon>
    </lineage>
</organism>
<accession>A0A918KM90</accession>
<reference evidence="1 2" key="1">
    <citation type="journal article" date="2014" name="Int. J. Syst. Evol. Microbiol.">
        <title>Complete genome sequence of Corynebacterium casei LMG S-19264T (=DSM 44701T), isolated from a smear-ripened cheese.</title>
        <authorList>
            <consortium name="US DOE Joint Genome Institute (JGI-PGF)"/>
            <person name="Walter F."/>
            <person name="Albersmeier A."/>
            <person name="Kalinowski J."/>
            <person name="Ruckert C."/>
        </authorList>
    </citation>
    <scope>NUCLEOTIDE SEQUENCE [LARGE SCALE GENOMIC DNA]</scope>
    <source>
        <strain evidence="1 2">KCTC 23968</strain>
    </source>
</reference>
<gene>
    <name evidence="1" type="ORF">GCM10011309_17940</name>
</gene>
<protein>
    <submittedName>
        <fullName evidence="1">Uncharacterized protein</fullName>
    </submittedName>
</protein>
<dbReference type="EMBL" id="BMYV01000002">
    <property type="protein sequence ID" value="GGX68555.1"/>
    <property type="molecule type" value="Genomic_DNA"/>
</dbReference>
<comment type="caution">
    <text evidence="1">The sequence shown here is derived from an EMBL/GenBank/DDBJ whole genome shotgun (WGS) entry which is preliminary data.</text>
</comment>
<name>A0A918KM90_9PROT</name>
<dbReference type="AlphaFoldDB" id="A0A918KM90"/>
<evidence type="ECO:0000313" key="2">
    <source>
        <dbReference type="Proteomes" id="UP000600865"/>
    </source>
</evidence>
<keyword evidence="2" id="KW-1185">Reference proteome</keyword>
<evidence type="ECO:0000313" key="1">
    <source>
        <dbReference type="EMBL" id="GGX68555.1"/>
    </source>
</evidence>
<dbReference type="Proteomes" id="UP000600865">
    <property type="component" value="Unassembled WGS sequence"/>
</dbReference>
<sequence>MALHKAETATQFHDFAMGCDPVSDFGHASEIDAEIDGHKAFDLAAFGFHDLNAGQAHRVVGDCADEAAVDKSA</sequence>